<dbReference type="PANTHER" id="PTHR12736:SF21">
    <property type="entry name" value="LANC-LIKE PROTEIN 2"/>
    <property type="match status" value="1"/>
</dbReference>
<dbReference type="SUPFAM" id="SSF158745">
    <property type="entry name" value="LanC-like"/>
    <property type="match status" value="1"/>
</dbReference>
<accession>A0ABT9AD90</accession>
<gene>
    <name evidence="1" type="ORF">Q5H92_13205</name>
</gene>
<evidence type="ECO:0000313" key="2">
    <source>
        <dbReference type="Proteomes" id="UP001167796"/>
    </source>
</evidence>
<proteinExistence type="predicted"/>
<organism evidence="1 2">
    <name type="scientific">Hymenobacter mellowenesis</name>
    <dbReference type="NCBI Taxonomy" id="3063995"/>
    <lineage>
        <taxon>Bacteria</taxon>
        <taxon>Pseudomonadati</taxon>
        <taxon>Bacteroidota</taxon>
        <taxon>Cytophagia</taxon>
        <taxon>Cytophagales</taxon>
        <taxon>Hymenobacteraceae</taxon>
        <taxon>Hymenobacter</taxon>
    </lineage>
</organism>
<protein>
    <submittedName>
        <fullName evidence="1">Lanthionine synthetase LanC family protein</fullName>
    </submittedName>
</protein>
<dbReference type="Pfam" id="PF05147">
    <property type="entry name" value="LANC_like"/>
    <property type="match status" value="1"/>
</dbReference>
<dbReference type="PRINTS" id="PR01955">
    <property type="entry name" value="LANCFRANKIA"/>
</dbReference>
<reference evidence="1" key="1">
    <citation type="submission" date="2023-07" db="EMBL/GenBank/DDBJ databases">
        <authorList>
            <person name="Kim M.K."/>
        </authorList>
    </citation>
    <scope>NUCLEOTIDE SEQUENCE</scope>
    <source>
        <strain evidence="1">M29</strain>
    </source>
</reference>
<dbReference type="PANTHER" id="PTHR12736">
    <property type="entry name" value="LANC-LIKE PROTEIN"/>
    <property type="match status" value="1"/>
</dbReference>
<sequence length="432" mass="46266">MPTTLPVTTTSLLDAACRAGDYLAENAFWNEARTQCNWLSYREVSDPEMAPYATRMATLSAEIYSGSAGVALFLAELFGVSGRPEYRELALAAWNRSAHYFRHFPPPVPPVSFYAGNLGLAYVGGRLLAHCPELHAQLQPEIAWHLAQVKEKFAAPHGLDVIGGNAGAIAPLLALAAQPAYAYCRDLARACGDELVAEAVWEGEKCCWPSEKALAMPTKTAPMTGFSHGAAGMALALLELYQATGQPEYLRTARGAFAFEDDHFSPAAGNWIDTRSPHRVDSGEPQGTFRHAWCHGAPGSMLAYLRASALDPGRANYYLSRADAAAHTTQTHLQELAVLPLDDATLCHGLCGLADVLLLYGQLRGDEAAVRAALAATGQFVARYPNPAHWPSGLSTHAPCPSLLTGNAGIGLHLLRAHTHGAVPSVLFQLPH</sequence>
<dbReference type="EMBL" id="JAUQSX010000006">
    <property type="protein sequence ID" value="MDO7847324.1"/>
    <property type="molecule type" value="Genomic_DNA"/>
</dbReference>
<dbReference type="Proteomes" id="UP001167796">
    <property type="component" value="Unassembled WGS sequence"/>
</dbReference>
<comment type="caution">
    <text evidence="1">The sequence shown here is derived from an EMBL/GenBank/DDBJ whole genome shotgun (WGS) entry which is preliminary data.</text>
</comment>
<dbReference type="SMART" id="SM01260">
    <property type="entry name" value="LANC_like"/>
    <property type="match status" value="1"/>
</dbReference>
<dbReference type="InterPro" id="IPR007822">
    <property type="entry name" value="LANC-like"/>
</dbReference>
<name>A0ABT9AD90_9BACT</name>
<dbReference type="Gene3D" id="1.50.10.20">
    <property type="match status" value="1"/>
</dbReference>
<dbReference type="PRINTS" id="PR01950">
    <property type="entry name" value="LANCSUPER"/>
</dbReference>
<dbReference type="RefSeq" id="WP_305012001.1">
    <property type="nucleotide sequence ID" value="NZ_JAUQSX010000006.1"/>
</dbReference>
<evidence type="ECO:0000313" key="1">
    <source>
        <dbReference type="EMBL" id="MDO7847324.1"/>
    </source>
</evidence>
<keyword evidence="2" id="KW-1185">Reference proteome</keyword>